<dbReference type="InterPro" id="IPR003593">
    <property type="entry name" value="AAA+_ATPase"/>
</dbReference>
<dbReference type="AlphaFoldDB" id="A0A366HWM4"/>
<evidence type="ECO:0000256" key="3">
    <source>
        <dbReference type="ARBA" id="ARBA00022840"/>
    </source>
</evidence>
<accession>A0A366HWM4</accession>
<dbReference type="InterPro" id="IPR027417">
    <property type="entry name" value="P-loop_NTPase"/>
</dbReference>
<comment type="caution">
    <text evidence="6">The sequence shown here is derived from an EMBL/GenBank/DDBJ whole genome shotgun (WGS) entry which is preliminary data.</text>
</comment>
<gene>
    <name evidence="6" type="ORF">DES54_1609</name>
</gene>
<dbReference type="GO" id="GO:0016887">
    <property type="term" value="F:ATP hydrolysis activity"/>
    <property type="evidence" value="ECO:0007669"/>
    <property type="project" value="InterPro"/>
</dbReference>
<dbReference type="CDD" id="cd03255">
    <property type="entry name" value="ABC_MJ0796_LolCDE_FtsE"/>
    <property type="match status" value="1"/>
</dbReference>
<feature type="domain" description="ABC transporter" evidence="5">
    <location>
        <begin position="2"/>
        <end position="220"/>
    </location>
</feature>
<keyword evidence="2" id="KW-0547">Nucleotide-binding</keyword>
<keyword evidence="1" id="KW-0813">Transport</keyword>
<proteinExistence type="inferred from homology"/>
<dbReference type="OrthoDB" id="9801477at2"/>
<dbReference type="InterPro" id="IPR017871">
    <property type="entry name" value="ABC_transporter-like_CS"/>
</dbReference>
<dbReference type="Gene3D" id="3.40.50.300">
    <property type="entry name" value="P-loop containing nucleotide triphosphate hydrolases"/>
    <property type="match status" value="1"/>
</dbReference>
<evidence type="ECO:0000313" key="6">
    <source>
        <dbReference type="EMBL" id="RBP57724.1"/>
    </source>
</evidence>
<name>A0A366HWM4_9GAMM</name>
<dbReference type="PANTHER" id="PTHR42798">
    <property type="entry name" value="LIPOPROTEIN-RELEASING SYSTEM ATP-BINDING PROTEIN LOLD"/>
    <property type="match status" value="1"/>
</dbReference>
<dbReference type="PANTHER" id="PTHR42798:SF6">
    <property type="entry name" value="CELL DIVISION ATP-BINDING PROTEIN FTSE"/>
    <property type="match status" value="1"/>
</dbReference>
<dbReference type="GO" id="GO:0022857">
    <property type="term" value="F:transmembrane transporter activity"/>
    <property type="evidence" value="ECO:0007669"/>
    <property type="project" value="UniProtKB-ARBA"/>
</dbReference>
<dbReference type="SMART" id="SM00382">
    <property type="entry name" value="AAA"/>
    <property type="match status" value="1"/>
</dbReference>
<reference evidence="6 7" key="1">
    <citation type="submission" date="2018-06" db="EMBL/GenBank/DDBJ databases">
        <title>Genomic Encyclopedia of Type Strains, Phase IV (KMG-IV): sequencing the most valuable type-strain genomes for metagenomic binning, comparative biology and taxonomic classification.</title>
        <authorList>
            <person name="Goeker M."/>
        </authorList>
    </citation>
    <scope>NUCLEOTIDE SEQUENCE [LARGE SCALE GENOMIC DNA]</scope>
    <source>
        <strain evidence="6 7">DSM 30166</strain>
    </source>
</reference>
<dbReference type="GO" id="GO:0005524">
    <property type="term" value="F:ATP binding"/>
    <property type="evidence" value="ECO:0007669"/>
    <property type="project" value="UniProtKB-KW"/>
</dbReference>
<sequence length="220" mass="24511">MIKIRGVSHQFSFGYSSVLALDNISLDVAESEMVAITGPSGSGKSTLLNVLGCLLTPDTGDVFLLDKLANNLNDYQKSLFRRDNISFIFQSFNLLPVLSIYENIEYPLILQGVSKSERKKRVVDIINDVGLKIWQDHKPDQLSGGQRQRVAIARALITQPRYILADEPTANLDSKNAGIILNLIAEMNQSRKTSFIFATHDAAVYNFAQRVIHMTDGRII</sequence>
<dbReference type="InterPro" id="IPR017911">
    <property type="entry name" value="MacB-like_ATP-bd"/>
</dbReference>
<evidence type="ECO:0000313" key="7">
    <source>
        <dbReference type="Proteomes" id="UP000253046"/>
    </source>
</evidence>
<evidence type="ECO:0000256" key="1">
    <source>
        <dbReference type="ARBA" id="ARBA00022448"/>
    </source>
</evidence>
<keyword evidence="7" id="KW-1185">Reference proteome</keyword>
<evidence type="ECO:0000256" key="2">
    <source>
        <dbReference type="ARBA" id="ARBA00022741"/>
    </source>
</evidence>
<dbReference type="Proteomes" id="UP000253046">
    <property type="component" value="Unassembled WGS sequence"/>
</dbReference>
<comment type="similarity">
    <text evidence="4">Belongs to the ABC transporter superfamily. Macrolide exporter (TC 3.A.1.122) family.</text>
</comment>
<dbReference type="PROSITE" id="PS50893">
    <property type="entry name" value="ABC_TRANSPORTER_2"/>
    <property type="match status" value="1"/>
</dbReference>
<evidence type="ECO:0000259" key="5">
    <source>
        <dbReference type="PROSITE" id="PS50893"/>
    </source>
</evidence>
<dbReference type="SUPFAM" id="SSF52540">
    <property type="entry name" value="P-loop containing nucleoside triphosphate hydrolases"/>
    <property type="match status" value="1"/>
</dbReference>
<evidence type="ECO:0000256" key="4">
    <source>
        <dbReference type="ARBA" id="ARBA00038388"/>
    </source>
</evidence>
<dbReference type="RefSeq" id="WP_113869416.1">
    <property type="nucleotide sequence ID" value="NZ_AGJP01000001.1"/>
</dbReference>
<organism evidence="6 7">
    <name type="scientific">Brenneria salicis ATCC 15712 = DSM 30166</name>
    <dbReference type="NCBI Taxonomy" id="714314"/>
    <lineage>
        <taxon>Bacteria</taxon>
        <taxon>Pseudomonadati</taxon>
        <taxon>Pseudomonadota</taxon>
        <taxon>Gammaproteobacteria</taxon>
        <taxon>Enterobacterales</taxon>
        <taxon>Pectobacteriaceae</taxon>
        <taxon>Brenneria</taxon>
    </lineage>
</organism>
<dbReference type="GO" id="GO:1902495">
    <property type="term" value="C:transmembrane transporter complex"/>
    <property type="evidence" value="ECO:0007669"/>
    <property type="project" value="UniProtKB-ARBA"/>
</dbReference>
<dbReference type="InterPro" id="IPR003439">
    <property type="entry name" value="ABC_transporter-like_ATP-bd"/>
</dbReference>
<protein>
    <submittedName>
        <fullName evidence="6">Putative ABC transport system ATP-binding protein</fullName>
    </submittedName>
</protein>
<dbReference type="FunFam" id="3.40.50.300:FF:000032">
    <property type="entry name" value="Export ABC transporter ATP-binding protein"/>
    <property type="match status" value="1"/>
</dbReference>
<dbReference type="Pfam" id="PF00005">
    <property type="entry name" value="ABC_tran"/>
    <property type="match status" value="1"/>
</dbReference>
<keyword evidence="3 6" id="KW-0067">ATP-binding</keyword>
<dbReference type="EMBL" id="QNRY01000060">
    <property type="protein sequence ID" value="RBP57724.1"/>
    <property type="molecule type" value="Genomic_DNA"/>
</dbReference>
<dbReference type="PROSITE" id="PS00211">
    <property type="entry name" value="ABC_TRANSPORTER_1"/>
    <property type="match status" value="1"/>
</dbReference>